<keyword evidence="3" id="KW-1185">Reference proteome</keyword>
<dbReference type="OrthoDB" id="6256048at2759"/>
<feature type="transmembrane region" description="Helical" evidence="1">
    <location>
        <begin position="150"/>
        <end position="180"/>
    </location>
</feature>
<evidence type="ECO:0000256" key="1">
    <source>
        <dbReference type="SAM" id="Phobius"/>
    </source>
</evidence>
<dbReference type="EMBL" id="CAAALY010031039">
    <property type="protein sequence ID" value="VEL17090.1"/>
    <property type="molecule type" value="Genomic_DNA"/>
</dbReference>
<accession>A0A448WPV6</accession>
<protein>
    <submittedName>
        <fullName evidence="2">Uncharacterized protein</fullName>
    </submittedName>
</protein>
<evidence type="ECO:0000313" key="2">
    <source>
        <dbReference type="EMBL" id="VEL17090.1"/>
    </source>
</evidence>
<dbReference type="Proteomes" id="UP000784294">
    <property type="component" value="Unassembled WGS sequence"/>
</dbReference>
<keyword evidence="1" id="KW-0812">Transmembrane</keyword>
<reference evidence="2" key="1">
    <citation type="submission" date="2018-11" db="EMBL/GenBank/DDBJ databases">
        <authorList>
            <consortium name="Pathogen Informatics"/>
        </authorList>
    </citation>
    <scope>NUCLEOTIDE SEQUENCE</scope>
</reference>
<organism evidence="2 3">
    <name type="scientific">Protopolystoma xenopodis</name>
    <dbReference type="NCBI Taxonomy" id="117903"/>
    <lineage>
        <taxon>Eukaryota</taxon>
        <taxon>Metazoa</taxon>
        <taxon>Spiralia</taxon>
        <taxon>Lophotrochozoa</taxon>
        <taxon>Platyhelminthes</taxon>
        <taxon>Monogenea</taxon>
        <taxon>Polyopisthocotylea</taxon>
        <taxon>Polystomatidea</taxon>
        <taxon>Polystomatidae</taxon>
        <taxon>Protopolystoma</taxon>
    </lineage>
</organism>
<feature type="transmembrane region" description="Helical" evidence="1">
    <location>
        <begin position="206"/>
        <end position="228"/>
    </location>
</feature>
<dbReference type="AlphaFoldDB" id="A0A448WPV6"/>
<name>A0A448WPV6_9PLAT</name>
<comment type="caution">
    <text evidence="2">The sequence shown here is derived from an EMBL/GenBank/DDBJ whole genome shotgun (WGS) entry which is preliminary data.</text>
</comment>
<sequence>METSCSIACKNSGCSNSVVFDRRWHGQYCSADCIVKNCRFVFENRSKVRNPADKTEVIEISSPEYSTRLENPNPIPTAEFVACDVTKAGHLNSISIEIDDKEPQCSQNCSYSSHVDVVNIPHSESKNEFILTQVITSYGLGSSRASRSCFLLAIWFGILIWGYGVVRGVQLLIMSAYLAYSVQTPHKPSAFTQPHQDFGSGSGFTWIPFIASLQGIGTKLIVMQMIFVHTATMKF</sequence>
<gene>
    <name evidence="2" type="ORF">PXEA_LOCUS10530</name>
</gene>
<evidence type="ECO:0000313" key="3">
    <source>
        <dbReference type="Proteomes" id="UP000784294"/>
    </source>
</evidence>
<proteinExistence type="predicted"/>
<keyword evidence="1" id="KW-1133">Transmembrane helix</keyword>
<keyword evidence="1" id="KW-0472">Membrane</keyword>